<dbReference type="Proteomes" id="UP001519887">
    <property type="component" value="Unassembled WGS sequence"/>
</dbReference>
<name>A0ABS7C4G7_9BACL</name>
<evidence type="ECO:0000256" key="1">
    <source>
        <dbReference type="ARBA" id="ARBA00004651"/>
    </source>
</evidence>
<dbReference type="InterPro" id="IPR035906">
    <property type="entry name" value="MetI-like_sf"/>
</dbReference>
<dbReference type="PROSITE" id="PS50928">
    <property type="entry name" value="ABC_TM1"/>
    <property type="match status" value="1"/>
</dbReference>
<protein>
    <submittedName>
        <fullName evidence="9">Carbohydrate ABC transporter permease</fullName>
    </submittedName>
</protein>
<evidence type="ECO:0000256" key="4">
    <source>
        <dbReference type="ARBA" id="ARBA00022692"/>
    </source>
</evidence>
<organism evidence="9 10">
    <name type="scientific">Paenibacillus sepulcri</name>
    <dbReference type="NCBI Taxonomy" id="359917"/>
    <lineage>
        <taxon>Bacteria</taxon>
        <taxon>Bacillati</taxon>
        <taxon>Bacillota</taxon>
        <taxon>Bacilli</taxon>
        <taxon>Bacillales</taxon>
        <taxon>Paenibacillaceae</taxon>
        <taxon>Paenibacillus</taxon>
    </lineage>
</organism>
<dbReference type="RefSeq" id="WP_210038818.1">
    <property type="nucleotide sequence ID" value="NZ_JBHLVU010000011.1"/>
</dbReference>
<dbReference type="SUPFAM" id="SSF161098">
    <property type="entry name" value="MetI-like"/>
    <property type="match status" value="1"/>
</dbReference>
<reference evidence="9 10" key="1">
    <citation type="submission" date="2021-07" db="EMBL/GenBank/DDBJ databases">
        <title>Paenibacillus radiodurans sp. nov., isolated from the southeastern edge of Tengger Desert.</title>
        <authorList>
            <person name="Zhang G."/>
        </authorList>
    </citation>
    <scope>NUCLEOTIDE SEQUENCE [LARGE SCALE GENOMIC DNA]</scope>
    <source>
        <strain evidence="9 10">CCM 7311</strain>
    </source>
</reference>
<feature type="transmembrane region" description="Helical" evidence="7">
    <location>
        <begin position="183"/>
        <end position="208"/>
    </location>
</feature>
<keyword evidence="5 7" id="KW-1133">Transmembrane helix</keyword>
<keyword evidence="10" id="KW-1185">Reference proteome</keyword>
<gene>
    <name evidence="9" type="ORF">K0U00_17225</name>
</gene>
<proteinExistence type="inferred from homology"/>
<dbReference type="Pfam" id="PF00528">
    <property type="entry name" value="BPD_transp_1"/>
    <property type="match status" value="1"/>
</dbReference>
<feature type="transmembrane region" description="Helical" evidence="7">
    <location>
        <begin position="71"/>
        <end position="99"/>
    </location>
</feature>
<evidence type="ECO:0000256" key="2">
    <source>
        <dbReference type="ARBA" id="ARBA00022448"/>
    </source>
</evidence>
<keyword evidence="4 7" id="KW-0812">Transmembrane</keyword>
<dbReference type="Gene3D" id="1.10.3720.10">
    <property type="entry name" value="MetI-like"/>
    <property type="match status" value="1"/>
</dbReference>
<feature type="transmembrane region" description="Helical" evidence="7">
    <location>
        <begin position="141"/>
        <end position="162"/>
    </location>
</feature>
<feature type="transmembrane region" description="Helical" evidence="7">
    <location>
        <begin position="111"/>
        <end position="135"/>
    </location>
</feature>
<sequence length="295" mass="33030">MSNTASAKSAQLIINLFFLVLSALIVIPLLLVISISISDEKSLLTTGYRLIPSHINFSAYSMILQNPGQLLQAYGVTILVTVVGSVAGLLLTSMVAYSISRADYSYRRATTLYVFFTLLFSGGLVPFYILVTQYLGIKDSIWALIIPYLINPFYVLIMKGFMEKLPGEIYESAKMDGASEYRIFFKIVLPLSTPALATVGLFISFAYWNDWWLGLLFIDNQKLVPLQLLLYRIMNTIDYLSNNIDRVNVQIDMTQFPKLSARMAMAVLAAGPMMFVFPFFQRYFVSGLTVGSVKG</sequence>
<evidence type="ECO:0000313" key="9">
    <source>
        <dbReference type="EMBL" id="MBW7455771.1"/>
    </source>
</evidence>
<dbReference type="InterPro" id="IPR000515">
    <property type="entry name" value="MetI-like"/>
</dbReference>
<keyword evidence="2 7" id="KW-0813">Transport</keyword>
<feature type="transmembrane region" description="Helical" evidence="7">
    <location>
        <begin position="12"/>
        <end position="37"/>
    </location>
</feature>
<dbReference type="PANTHER" id="PTHR43744">
    <property type="entry name" value="ABC TRANSPORTER PERMEASE PROTEIN MG189-RELATED-RELATED"/>
    <property type="match status" value="1"/>
</dbReference>
<evidence type="ECO:0000256" key="6">
    <source>
        <dbReference type="ARBA" id="ARBA00023136"/>
    </source>
</evidence>
<dbReference type="PANTHER" id="PTHR43744:SF9">
    <property type="entry name" value="POLYGALACTURONAN_RHAMNOGALACTURONAN TRANSPORT SYSTEM PERMEASE PROTEIN YTCP"/>
    <property type="match status" value="1"/>
</dbReference>
<keyword evidence="6 7" id="KW-0472">Membrane</keyword>
<evidence type="ECO:0000256" key="7">
    <source>
        <dbReference type="RuleBase" id="RU363032"/>
    </source>
</evidence>
<evidence type="ECO:0000313" key="10">
    <source>
        <dbReference type="Proteomes" id="UP001519887"/>
    </source>
</evidence>
<comment type="caution">
    <text evidence="9">The sequence shown here is derived from an EMBL/GenBank/DDBJ whole genome shotgun (WGS) entry which is preliminary data.</text>
</comment>
<dbReference type="CDD" id="cd06261">
    <property type="entry name" value="TM_PBP2"/>
    <property type="match status" value="1"/>
</dbReference>
<dbReference type="EMBL" id="JAHZIK010000430">
    <property type="protein sequence ID" value="MBW7455771.1"/>
    <property type="molecule type" value="Genomic_DNA"/>
</dbReference>
<comment type="subcellular location">
    <subcellularLocation>
        <location evidence="1 7">Cell membrane</location>
        <topology evidence="1 7">Multi-pass membrane protein</topology>
    </subcellularLocation>
</comment>
<accession>A0ABS7C4G7</accession>
<evidence type="ECO:0000256" key="5">
    <source>
        <dbReference type="ARBA" id="ARBA00022989"/>
    </source>
</evidence>
<comment type="similarity">
    <text evidence="7">Belongs to the binding-protein-dependent transport system permease family.</text>
</comment>
<keyword evidence="3" id="KW-1003">Cell membrane</keyword>
<feature type="transmembrane region" description="Helical" evidence="7">
    <location>
        <begin position="259"/>
        <end position="280"/>
    </location>
</feature>
<feature type="domain" description="ABC transmembrane type-1" evidence="8">
    <location>
        <begin position="74"/>
        <end position="277"/>
    </location>
</feature>
<evidence type="ECO:0000259" key="8">
    <source>
        <dbReference type="PROSITE" id="PS50928"/>
    </source>
</evidence>
<evidence type="ECO:0000256" key="3">
    <source>
        <dbReference type="ARBA" id="ARBA00022475"/>
    </source>
</evidence>